<gene>
    <name evidence="3" type="ORF">Rleg9DRAFT_6118</name>
</gene>
<dbReference type="SUPFAM" id="SSF53092">
    <property type="entry name" value="Creatinase/prolidase N-terminal domain"/>
    <property type="match status" value="1"/>
</dbReference>
<feature type="domain" description="Peptidase M24" evidence="1">
    <location>
        <begin position="172"/>
        <end position="366"/>
    </location>
</feature>
<dbReference type="InterPro" id="IPR036005">
    <property type="entry name" value="Creatinase/aminopeptidase-like"/>
</dbReference>
<dbReference type="EMBL" id="JH719381">
    <property type="protein sequence ID" value="EJB07124.1"/>
    <property type="molecule type" value="Genomic_DNA"/>
</dbReference>
<evidence type="ECO:0000259" key="2">
    <source>
        <dbReference type="Pfam" id="PF01321"/>
    </source>
</evidence>
<dbReference type="HOGENOM" id="CLU_692017_0_0_5"/>
<dbReference type="Pfam" id="PF00557">
    <property type="entry name" value="Peptidase_M24"/>
    <property type="match status" value="1"/>
</dbReference>
<dbReference type="PANTHER" id="PTHR46112:SF3">
    <property type="entry name" value="AMINOPEPTIDASE YPDF"/>
    <property type="match status" value="1"/>
</dbReference>
<dbReference type="InterPro" id="IPR029149">
    <property type="entry name" value="Creatin/AminoP/Spt16_N"/>
</dbReference>
<dbReference type="InterPro" id="IPR000994">
    <property type="entry name" value="Pept_M24"/>
</dbReference>
<dbReference type="Gene3D" id="3.40.350.10">
    <property type="entry name" value="Creatinase/prolidase N-terminal domain"/>
    <property type="match status" value="1"/>
</dbReference>
<dbReference type="GO" id="GO:0004177">
    <property type="term" value="F:aminopeptidase activity"/>
    <property type="evidence" value="ECO:0007669"/>
    <property type="project" value="UniProtKB-KW"/>
</dbReference>
<evidence type="ECO:0000313" key="4">
    <source>
        <dbReference type="Proteomes" id="UP000005092"/>
    </source>
</evidence>
<sequence length="397" mass="44704">MPASPAIPVSELELRIDRLRVEMRKSEVDIIILTDPNNIQYFTGFRSLSLINKTRPNLALLTDERVVFIGSLSEGKYLEGLPPAFSSVQYLGYLAEAVDTLADQISAIPATTCKRIAVDYGQDMLGHGSLQLIEIIKDHSADRSIKSAVDILWRVRLIKTRFEAKMKKTGFEIINRSFDQAIQHAHVGISELELYRIMQAQIFLNGAESSDPMPMLFSDGDSSYSRWPSDRKLKDGHYIWVDFNATYGGYPTDRNRIARCGEPKNWEVETYRRVRELTIEIAEGVKPGLRSCDIHGQFKRLWKEAGLGNAYGLVTRIGHGSGLDMLEPPSISATDETVLEAGMILHVEPKLEKDGCVFQFEEVVYLRDHGVELLSELSPKQIPVVGRAQDNFKMPEC</sequence>
<dbReference type="AlphaFoldDB" id="I9NGN3"/>
<keyword evidence="3" id="KW-0645">Protease</keyword>
<dbReference type="Proteomes" id="UP000005092">
    <property type="component" value="Unassembled WGS sequence"/>
</dbReference>
<protein>
    <submittedName>
        <fullName evidence="3">Xaa-Pro aminopeptidase</fullName>
    </submittedName>
</protein>
<evidence type="ECO:0000259" key="1">
    <source>
        <dbReference type="Pfam" id="PF00557"/>
    </source>
</evidence>
<feature type="domain" description="Creatinase N-terminal" evidence="2">
    <location>
        <begin position="15"/>
        <end position="157"/>
    </location>
</feature>
<name>I9NGN3_RHILT</name>
<evidence type="ECO:0000313" key="3">
    <source>
        <dbReference type="EMBL" id="EJB07124.1"/>
    </source>
</evidence>
<proteinExistence type="predicted"/>
<keyword evidence="3" id="KW-0378">Hydrolase</keyword>
<dbReference type="SUPFAM" id="SSF55920">
    <property type="entry name" value="Creatinase/aminopeptidase"/>
    <property type="match status" value="1"/>
</dbReference>
<dbReference type="InterPro" id="IPR050659">
    <property type="entry name" value="Peptidase_M24B"/>
</dbReference>
<organism evidence="3 4">
    <name type="scientific">Rhizobium leguminosarum bv. trifolii WSM597</name>
    <dbReference type="NCBI Taxonomy" id="754764"/>
    <lineage>
        <taxon>Bacteria</taxon>
        <taxon>Pseudomonadati</taxon>
        <taxon>Pseudomonadota</taxon>
        <taxon>Alphaproteobacteria</taxon>
        <taxon>Hyphomicrobiales</taxon>
        <taxon>Rhizobiaceae</taxon>
        <taxon>Rhizobium/Agrobacterium group</taxon>
        <taxon>Rhizobium</taxon>
    </lineage>
</organism>
<dbReference type="PANTHER" id="PTHR46112">
    <property type="entry name" value="AMINOPEPTIDASE"/>
    <property type="match status" value="1"/>
</dbReference>
<keyword evidence="3" id="KW-0031">Aminopeptidase</keyword>
<dbReference type="InterPro" id="IPR000587">
    <property type="entry name" value="Creatinase_N"/>
</dbReference>
<reference evidence="3 4" key="1">
    <citation type="submission" date="2012-02" db="EMBL/GenBank/DDBJ databases">
        <title>Improved High-Quality Draft Sequence of Rhizobium leguminosarum bv. trifolii WSM597.</title>
        <authorList>
            <consortium name="US DOE Joint Genome Institute"/>
            <person name="Lucas S."/>
            <person name="Han J."/>
            <person name="Lapidus A."/>
            <person name="Cheng J.-F."/>
            <person name="Goodwin L."/>
            <person name="Pitluck S."/>
            <person name="Peters L."/>
            <person name="Ovchinnikova G."/>
            <person name="Held B."/>
            <person name="Detter J.C."/>
            <person name="Han C."/>
            <person name="Tapia R."/>
            <person name="Land M."/>
            <person name="Hauser L."/>
            <person name="Kyrpides N."/>
            <person name="Ivanova N."/>
            <person name="Pagani I."/>
            <person name="Brau L."/>
            <person name="Yates R."/>
            <person name="O'Hara G."/>
            <person name="Rui T."/>
            <person name="Howieson J."/>
            <person name="Reeve W."/>
            <person name="Woyke T."/>
        </authorList>
    </citation>
    <scope>NUCLEOTIDE SEQUENCE [LARGE SCALE GENOMIC DNA]</scope>
    <source>
        <strain evidence="3 4">WSM597</strain>
    </source>
</reference>
<dbReference type="CDD" id="cd01066">
    <property type="entry name" value="APP_MetAP"/>
    <property type="match status" value="1"/>
</dbReference>
<accession>I9NGN3</accession>
<dbReference type="Pfam" id="PF01321">
    <property type="entry name" value="Creatinase_N"/>
    <property type="match status" value="1"/>
</dbReference>
<dbReference type="Gene3D" id="3.90.230.10">
    <property type="entry name" value="Creatinase/methionine aminopeptidase superfamily"/>
    <property type="match status" value="1"/>
</dbReference>